<dbReference type="CDD" id="cd00293">
    <property type="entry name" value="USP-like"/>
    <property type="match status" value="1"/>
</dbReference>
<proteinExistence type="predicted"/>
<reference evidence="1 2" key="1">
    <citation type="submission" date="2022-07" db="EMBL/GenBank/DDBJ databases">
        <title>Mucilaginibacter sp. JC4.</title>
        <authorList>
            <person name="Le V."/>
            <person name="Ko S.-R."/>
            <person name="Ahn C.-Y."/>
            <person name="Oh H.-M."/>
        </authorList>
    </citation>
    <scope>NUCLEOTIDE SEQUENCE [LARGE SCALE GENOMIC DNA]</scope>
    <source>
        <strain evidence="1 2">JC4</strain>
    </source>
</reference>
<dbReference type="SUPFAM" id="SSF52402">
    <property type="entry name" value="Adenine nucleotide alpha hydrolases-like"/>
    <property type="match status" value="2"/>
</dbReference>
<dbReference type="Gene3D" id="3.40.50.12370">
    <property type="match status" value="1"/>
</dbReference>
<dbReference type="EMBL" id="JANHOH010000002">
    <property type="protein sequence ID" value="MCQ6959183.1"/>
    <property type="molecule type" value="Genomic_DNA"/>
</dbReference>
<gene>
    <name evidence="1" type="ORF">NPE20_14495</name>
</gene>
<accession>A0ABT1T5G4</accession>
<dbReference type="RefSeq" id="WP_256539370.1">
    <property type="nucleotide sequence ID" value="NZ_JANHOH010000002.1"/>
</dbReference>
<protein>
    <submittedName>
        <fullName evidence="1">Universal stress protein</fullName>
    </submittedName>
</protein>
<name>A0ABT1T5G4_9SPHI</name>
<comment type="caution">
    <text evidence="1">The sequence shown here is derived from an EMBL/GenBank/DDBJ whole genome shotgun (WGS) entry which is preliminary data.</text>
</comment>
<sequence length="280" mass="32255">MKKLSAAFDGLKFSEGTMRYAIRMAADDNALLTGVFLESFLYHSFHLFDMVGSQGVSKVKLKHLLEKDKETRLNAASRFQEQCRQIEVECTIHHDKIFALDDLIKESIYSDLMLIGAHETVSNIAETPPTTFVCDFLAEAQCPVMVVPRKYTDIQKVILLYDGSPSSVFAVKMFNYLLPFLRERETEVVYVSQDETHKELPEKQLIREFIRCHYPKADYKILVGNPEDEIISYLKKAELNTMVVMGAYQRGVVSRWFKSSMANKLMQEELSIPLFIAHYR</sequence>
<organism evidence="1 2">
    <name type="scientific">Mucilaginibacter aquariorum</name>
    <dbReference type="NCBI Taxonomy" id="2967225"/>
    <lineage>
        <taxon>Bacteria</taxon>
        <taxon>Pseudomonadati</taxon>
        <taxon>Bacteroidota</taxon>
        <taxon>Sphingobacteriia</taxon>
        <taxon>Sphingobacteriales</taxon>
        <taxon>Sphingobacteriaceae</taxon>
        <taxon>Mucilaginibacter</taxon>
    </lineage>
</organism>
<keyword evidence="2" id="KW-1185">Reference proteome</keyword>
<evidence type="ECO:0000313" key="2">
    <source>
        <dbReference type="Proteomes" id="UP001204376"/>
    </source>
</evidence>
<evidence type="ECO:0000313" key="1">
    <source>
        <dbReference type="EMBL" id="MCQ6959183.1"/>
    </source>
</evidence>
<dbReference type="Proteomes" id="UP001204376">
    <property type="component" value="Unassembled WGS sequence"/>
</dbReference>